<proteinExistence type="predicted"/>
<sequence>MAAILGRIADALERLAPHPPAAIDPLAHAVLRWDGARLEAVEAAGALPLARFVGVDRQRDAMLANARALSRGGQAHDMLLWGARGMGKSALVRSVAAHVGVPLRLVELSAGDLRSLPALFAVLPAAGAWLVWVDDLVLGDGEARLLRSLLDGGTRARPGNVRLVVTSNHRHLLQRVASTEVRHARDEEDDQLALADRFGLTLGFHAAGQDEYLEMVRRHAEAAGKAWERGAALEFAATRGSRSGRTAWHYVVGLG</sequence>
<dbReference type="EMBL" id="CP059851">
    <property type="protein sequence ID" value="QMW24463.1"/>
    <property type="molecule type" value="Genomic_DNA"/>
</dbReference>
<dbReference type="SUPFAM" id="SSF52540">
    <property type="entry name" value="P-loop containing nucleoside triphosphate hydrolases"/>
    <property type="match status" value="1"/>
</dbReference>
<organism evidence="1 2">
    <name type="scientific">Sandaracinobacteroides saxicola</name>
    <dbReference type="NCBI Taxonomy" id="2759707"/>
    <lineage>
        <taxon>Bacteria</taxon>
        <taxon>Pseudomonadati</taxon>
        <taxon>Pseudomonadota</taxon>
        <taxon>Alphaproteobacteria</taxon>
        <taxon>Sphingomonadales</taxon>
        <taxon>Sphingosinicellaceae</taxon>
        <taxon>Sandaracinobacteroides</taxon>
    </lineage>
</organism>
<dbReference type="AlphaFoldDB" id="A0A7G5IM71"/>
<dbReference type="Proteomes" id="UP000515292">
    <property type="component" value="Chromosome"/>
</dbReference>
<accession>A0A7G5IM71</accession>
<dbReference type="Pfam" id="PF05673">
    <property type="entry name" value="DUF815"/>
    <property type="match status" value="1"/>
</dbReference>
<protein>
    <submittedName>
        <fullName evidence="1">DUF815 domain-containing protein</fullName>
    </submittedName>
</protein>
<reference evidence="1 2" key="1">
    <citation type="submission" date="2020-07" db="EMBL/GenBank/DDBJ databases">
        <title>Complete genome sequence for Sandaracinobacter sp. M6.</title>
        <authorList>
            <person name="Tang Y."/>
            <person name="Liu Q."/>
            <person name="Guo Z."/>
            <person name="Lei P."/>
            <person name="Huang B."/>
        </authorList>
    </citation>
    <scope>NUCLEOTIDE SEQUENCE [LARGE SCALE GENOMIC DNA]</scope>
    <source>
        <strain evidence="1 2">M6</strain>
    </source>
</reference>
<name>A0A7G5IM71_9SPHN</name>
<gene>
    <name evidence="1" type="ORF">H3309_00985</name>
</gene>
<dbReference type="InterPro" id="IPR027417">
    <property type="entry name" value="P-loop_NTPase"/>
</dbReference>
<evidence type="ECO:0000313" key="2">
    <source>
        <dbReference type="Proteomes" id="UP000515292"/>
    </source>
</evidence>
<dbReference type="KEGG" id="sand:H3309_00985"/>
<dbReference type="InterPro" id="IPR008533">
    <property type="entry name" value="DUF815"/>
</dbReference>
<dbReference type="PANTHER" id="PTHR42935:SF1">
    <property type="entry name" value="SLR0930 PROTEIN"/>
    <property type="match status" value="1"/>
</dbReference>
<dbReference type="Gene3D" id="3.40.50.300">
    <property type="entry name" value="P-loop containing nucleotide triphosphate hydrolases"/>
    <property type="match status" value="1"/>
</dbReference>
<keyword evidence="2" id="KW-1185">Reference proteome</keyword>
<evidence type="ECO:0000313" key="1">
    <source>
        <dbReference type="EMBL" id="QMW24463.1"/>
    </source>
</evidence>
<dbReference type="PANTHER" id="PTHR42935">
    <property type="entry name" value="SLR0930 PROTEIN"/>
    <property type="match status" value="1"/>
</dbReference>